<evidence type="ECO:0000259" key="5">
    <source>
        <dbReference type="PROSITE" id="PS51737"/>
    </source>
</evidence>
<evidence type="ECO:0000256" key="3">
    <source>
        <dbReference type="SAM" id="MobiDB-lite"/>
    </source>
</evidence>
<evidence type="ECO:0000259" key="4">
    <source>
        <dbReference type="PROSITE" id="PS51736"/>
    </source>
</evidence>
<protein>
    <submittedName>
        <fullName evidence="6">Recombinase family protein</fullName>
    </submittedName>
</protein>
<feature type="compositionally biased region" description="Basic and acidic residues" evidence="3">
    <location>
        <begin position="256"/>
        <end position="265"/>
    </location>
</feature>
<keyword evidence="1" id="KW-0238">DNA-binding</keyword>
<dbReference type="Gene3D" id="3.40.50.1390">
    <property type="entry name" value="Resolvase, N-terminal catalytic domain"/>
    <property type="match status" value="1"/>
</dbReference>
<dbReference type="CDD" id="cd00338">
    <property type="entry name" value="Ser_Recombinase"/>
    <property type="match status" value="1"/>
</dbReference>
<gene>
    <name evidence="6" type="ORF">SHK19_05280</name>
</gene>
<dbReference type="InterPro" id="IPR036162">
    <property type="entry name" value="Resolvase-like_N_sf"/>
</dbReference>
<dbReference type="SUPFAM" id="SSF53041">
    <property type="entry name" value="Resolvase-like"/>
    <property type="match status" value="1"/>
</dbReference>
<sequence length="583" mass="64107">MTGQLLRAATYRRVSTEEQVEGFSLDEQTHDTRELIAKRGWTIDPAHEYVDEGISGTNPNRPGWRAMLAAAQRREFDVLVVKKLDRFARTARHGLTEVQNLLEAGVAVVSVKDPLPDLTTSMGRAMLGVSFVFAELERDTIAERVAGSMRQMARQGRWPGGTAPYGWKIEGKGKKQTGTANDVKLVPDPEEREVIRLCVETVLNGRSTADAANLLNSLGHRGRGTAGRPGALWKHQRVREMLRKRALVGETYWGQETRKSQKRPDGSASRVTRMEGGKPKYGDAVLIKLPDPPLDTETFEAVQRALDATAYGVKSDAKTYPNRGAATICGGTLGGISSPERARQYRCSNRKWRATDYQPCTCVRFNADALDSAIWRAVCEALSDPDRLLGLASDYLNLRADVAPAEAATLGSLDAKISTLERNKTDKVAECLRIGLDANVLASAVEQIDAEIEALRAYRATMEQHREVEQAEESRVSALTRLAEQARTNLPHFDLDQQAEVLRLLRVRVTLLDDTKYPGLRVEGVVPGGGLADLDSLRPISGSGSPPPTSRAIRRPSITRSPTGSPSRSLSRSRQSPNRPDTW</sequence>
<dbReference type="InterPro" id="IPR006119">
    <property type="entry name" value="Resolv_N"/>
</dbReference>
<evidence type="ECO:0000313" key="6">
    <source>
        <dbReference type="EMBL" id="WQQ27647.1"/>
    </source>
</evidence>
<proteinExistence type="predicted"/>
<feature type="domain" description="Recombinase" evidence="5">
    <location>
        <begin position="164"/>
        <end position="312"/>
    </location>
</feature>
<keyword evidence="7" id="KW-1185">Reference proteome</keyword>
<evidence type="ECO:0000256" key="2">
    <source>
        <dbReference type="ARBA" id="ARBA00023172"/>
    </source>
</evidence>
<dbReference type="InterPro" id="IPR038109">
    <property type="entry name" value="DNA_bind_recomb_sf"/>
</dbReference>
<dbReference type="EMBL" id="CP141059">
    <property type="protein sequence ID" value="WQQ27647.1"/>
    <property type="molecule type" value="Genomic_DNA"/>
</dbReference>
<dbReference type="PROSITE" id="PS51737">
    <property type="entry name" value="RECOMBINASE_DNA_BIND"/>
    <property type="match status" value="1"/>
</dbReference>
<feature type="domain" description="Resolvase/invertase-type recombinase catalytic" evidence="4">
    <location>
        <begin position="7"/>
        <end position="156"/>
    </location>
</feature>
<feature type="compositionally biased region" description="Low complexity" evidence="3">
    <location>
        <begin position="555"/>
        <end position="583"/>
    </location>
</feature>
<dbReference type="Pfam" id="PF00239">
    <property type="entry name" value="Resolvase"/>
    <property type="match status" value="1"/>
</dbReference>
<evidence type="ECO:0000313" key="7">
    <source>
        <dbReference type="Proteomes" id="UP001327225"/>
    </source>
</evidence>
<dbReference type="SMART" id="SM00857">
    <property type="entry name" value="Resolvase"/>
    <property type="match status" value="1"/>
</dbReference>
<accession>A0ABZ0ZVH2</accession>
<feature type="region of interest" description="Disordered" evidence="3">
    <location>
        <begin position="253"/>
        <end position="277"/>
    </location>
</feature>
<dbReference type="PANTHER" id="PTHR30461:SF2">
    <property type="entry name" value="SERINE RECOMBINASE PINE-RELATED"/>
    <property type="match status" value="1"/>
</dbReference>
<dbReference type="PROSITE" id="PS51736">
    <property type="entry name" value="RECOMBINASES_3"/>
    <property type="match status" value="1"/>
</dbReference>
<reference evidence="7" key="1">
    <citation type="submission" date="2023-12" db="EMBL/GenBank/DDBJ databases">
        <title>Novel species in genus Nocardioides.</title>
        <authorList>
            <person name="Zhou H."/>
        </authorList>
    </citation>
    <scope>NUCLEOTIDE SEQUENCE [LARGE SCALE GENOMIC DNA]</scope>
    <source>
        <strain evidence="7">HM61</strain>
    </source>
</reference>
<dbReference type="InterPro" id="IPR011109">
    <property type="entry name" value="DNA_bind_recombinase_dom"/>
</dbReference>
<dbReference type="Gene3D" id="3.90.1750.20">
    <property type="entry name" value="Putative Large Serine Recombinase, Chain B, Domain 2"/>
    <property type="match status" value="1"/>
</dbReference>
<dbReference type="InterPro" id="IPR050639">
    <property type="entry name" value="SSR_resolvase"/>
</dbReference>
<dbReference type="PANTHER" id="PTHR30461">
    <property type="entry name" value="DNA-INVERTASE FROM LAMBDOID PROPHAGE"/>
    <property type="match status" value="1"/>
</dbReference>
<feature type="region of interest" description="Disordered" evidence="3">
    <location>
        <begin position="532"/>
        <end position="583"/>
    </location>
</feature>
<dbReference type="Proteomes" id="UP001327225">
    <property type="component" value="Chromosome"/>
</dbReference>
<evidence type="ECO:0000256" key="1">
    <source>
        <dbReference type="ARBA" id="ARBA00023125"/>
    </source>
</evidence>
<organism evidence="6 7">
    <name type="scientific">Nocardioides bizhenqiangii</name>
    <dbReference type="NCBI Taxonomy" id="3095076"/>
    <lineage>
        <taxon>Bacteria</taxon>
        <taxon>Bacillati</taxon>
        <taxon>Actinomycetota</taxon>
        <taxon>Actinomycetes</taxon>
        <taxon>Propionibacteriales</taxon>
        <taxon>Nocardioidaceae</taxon>
        <taxon>Nocardioides</taxon>
    </lineage>
</organism>
<keyword evidence="2" id="KW-0233">DNA recombination</keyword>
<dbReference type="Pfam" id="PF07508">
    <property type="entry name" value="Recombinase"/>
    <property type="match status" value="1"/>
</dbReference>
<name>A0ABZ0ZVH2_9ACTN</name>
<dbReference type="RefSeq" id="WP_322938026.1">
    <property type="nucleotide sequence ID" value="NZ_CP141059.1"/>
</dbReference>